<keyword evidence="1" id="KW-1185">Reference proteome</keyword>
<reference evidence="1" key="1">
    <citation type="submission" date="2022-06" db="EMBL/GenBank/DDBJ databases">
        <authorList>
            <person name="Berger JAMES D."/>
            <person name="Berger JAMES D."/>
        </authorList>
    </citation>
    <scope>NUCLEOTIDE SEQUENCE [LARGE SCALE GENOMIC DNA]</scope>
</reference>
<dbReference type="Proteomes" id="UP000050792">
    <property type="component" value="Unassembled WGS sequence"/>
</dbReference>
<dbReference type="WBParaSite" id="SRDH1_75900.1">
    <property type="protein sequence ID" value="SRDH1_75900.1"/>
    <property type="gene ID" value="SRDH1_75900"/>
</dbReference>
<sequence length="161" mass="18815">MRDRLFVLLLLGVGVIKVYEEYDEEEKDERDPLELIKHKHSKRDVDSVEKTVSNPIPIEEETIEATSRGLSPRLRAKCKDIQDECSCKRLLCFGPNSCEWINNYPTKVLARNSTEFVWLHRCRQTFLMGQNLCECKRLLFHKEDVKWLTPESTSLSLSQLS</sequence>
<protein>
    <submittedName>
        <fullName evidence="2">Uncharacterized protein</fullName>
    </submittedName>
</protein>
<reference evidence="2" key="2">
    <citation type="submission" date="2023-11" db="UniProtKB">
        <authorList>
            <consortium name="WormBaseParasite"/>
        </authorList>
    </citation>
    <scope>IDENTIFICATION</scope>
</reference>
<name>A0A183QAS3_9TREM</name>
<evidence type="ECO:0000313" key="2">
    <source>
        <dbReference type="WBParaSite" id="SRDH1_75900.1"/>
    </source>
</evidence>
<proteinExistence type="predicted"/>
<accession>A0A183QAS3</accession>
<dbReference type="AlphaFoldDB" id="A0A183QAS3"/>
<organism evidence="1 2">
    <name type="scientific">Schistosoma rodhaini</name>
    <dbReference type="NCBI Taxonomy" id="6188"/>
    <lineage>
        <taxon>Eukaryota</taxon>
        <taxon>Metazoa</taxon>
        <taxon>Spiralia</taxon>
        <taxon>Lophotrochozoa</taxon>
        <taxon>Platyhelminthes</taxon>
        <taxon>Trematoda</taxon>
        <taxon>Digenea</taxon>
        <taxon>Strigeidida</taxon>
        <taxon>Schistosomatoidea</taxon>
        <taxon>Schistosomatidae</taxon>
        <taxon>Schistosoma</taxon>
    </lineage>
</organism>
<evidence type="ECO:0000313" key="1">
    <source>
        <dbReference type="Proteomes" id="UP000050792"/>
    </source>
</evidence>